<keyword evidence="9" id="KW-0808">Transferase</keyword>
<comment type="subcellular location">
    <subcellularLocation>
        <location evidence="1">Cell membrane</location>
        <topology evidence="1">Multi-pass membrane protein</topology>
    </subcellularLocation>
</comment>
<evidence type="ECO:0000256" key="4">
    <source>
        <dbReference type="ARBA" id="ARBA00022692"/>
    </source>
</evidence>
<keyword evidence="5 7" id="KW-1133">Transmembrane helix</keyword>
<comment type="similarity">
    <text evidence="2">Belongs to the acyltransferase 3 family.</text>
</comment>
<feature type="transmembrane region" description="Helical" evidence="7">
    <location>
        <begin position="219"/>
        <end position="242"/>
    </location>
</feature>
<evidence type="ECO:0000256" key="3">
    <source>
        <dbReference type="ARBA" id="ARBA00022475"/>
    </source>
</evidence>
<dbReference type="GO" id="GO:0009246">
    <property type="term" value="P:enterobacterial common antigen biosynthetic process"/>
    <property type="evidence" value="ECO:0007669"/>
    <property type="project" value="TreeGrafter"/>
</dbReference>
<feature type="transmembrane region" description="Helical" evidence="7">
    <location>
        <begin position="155"/>
        <end position="174"/>
    </location>
</feature>
<feature type="transmembrane region" description="Helical" evidence="7">
    <location>
        <begin position="7"/>
        <end position="26"/>
    </location>
</feature>
<comment type="caution">
    <text evidence="9">The sequence shown here is derived from an EMBL/GenBank/DDBJ whole genome shotgun (WGS) entry which is preliminary data.</text>
</comment>
<evidence type="ECO:0000256" key="2">
    <source>
        <dbReference type="ARBA" id="ARBA00007400"/>
    </source>
</evidence>
<keyword evidence="3" id="KW-1003">Cell membrane</keyword>
<dbReference type="OrthoDB" id="9806160at2"/>
<dbReference type="Pfam" id="PF01757">
    <property type="entry name" value="Acyl_transf_3"/>
    <property type="match status" value="1"/>
</dbReference>
<feature type="transmembrane region" description="Helical" evidence="7">
    <location>
        <begin position="80"/>
        <end position="99"/>
    </location>
</feature>
<keyword evidence="6 7" id="KW-0472">Membrane</keyword>
<feature type="transmembrane region" description="Helical" evidence="7">
    <location>
        <begin position="248"/>
        <end position="269"/>
    </location>
</feature>
<feature type="transmembrane region" description="Helical" evidence="7">
    <location>
        <begin position="281"/>
        <end position="298"/>
    </location>
</feature>
<keyword evidence="4 7" id="KW-0812">Transmembrane</keyword>
<protein>
    <submittedName>
        <fullName evidence="9">Putative acyltransferase, putative</fullName>
    </submittedName>
</protein>
<sequence length="347" mass="40363">MPNKKITFIDFAKGFSIFTIVMMHYFQRVPLPGWLAKAVPLGGTGIHVFILLSGFGLALGQYRGWQHFLRRRATKILLPYYFFVTLLFIINFFVTVHPKMDWYAYLGTLFFVQLVDLEIFYVFGIQFWFISTILQLYLLFPLLRNVLEKLGNVRFLIICLGISLVYFGILYLSPQPEHKLWSRFFPMYLWEFALGMVLARRFQTNQFEFWRLPAGRWVIGFMAGFGTMALLTFSLGGLGIIINDIPAMVGYLSITVLLYQACQTFAPFVEQMMLFIGKYSYPLYLVHIAVLQLFLYIQPPTPQVFFSIAGLFIYLLLAVGLSLIYDKAYQWVYHRLSVRQAMPATKN</sequence>
<keyword evidence="10" id="KW-1185">Reference proteome</keyword>
<evidence type="ECO:0000256" key="7">
    <source>
        <dbReference type="SAM" id="Phobius"/>
    </source>
</evidence>
<accession>A1ZS87</accession>
<name>A1ZS87_MICM2</name>
<dbReference type="GO" id="GO:0005886">
    <property type="term" value="C:plasma membrane"/>
    <property type="evidence" value="ECO:0007669"/>
    <property type="project" value="UniProtKB-SubCell"/>
</dbReference>
<dbReference type="PANTHER" id="PTHR40074">
    <property type="entry name" value="O-ACETYLTRANSFERASE WECH"/>
    <property type="match status" value="1"/>
</dbReference>
<feature type="transmembrane region" description="Helical" evidence="7">
    <location>
        <begin position="304"/>
        <end position="325"/>
    </location>
</feature>
<evidence type="ECO:0000259" key="8">
    <source>
        <dbReference type="Pfam" id="PF01757"/>
    </source>
</evidence>
<proteinExistence type="inferred from homology"/>
<evidence type="ECO:0000256" key="6">
    <source>
        <dbReference type="ARBA" id="ARBA00023136"/>
    </source>
</evidence>
<reference evidence="9 10" key="1">
    <citation type="submission" date="2007-01" db="EMBL/GenBank/DDBJ databases">
        <authorList>
            <person name="Haygood M."/>
            <person name="Podell S."/>
            <person name="Anderson C."/>
            <person name="Hopkinson B."/>
            <person name="Roe K."/>
            <person name="Barbeau K."/>
            <person name="Gaasterland T."/>
            <person name="Ferriera S."/>
            <person name="Johnson J."/>
            <person name="Kravitz S."/>
            <person name="Beeson K."/>
            <person name="Sutton G."/>
            <person name="Rogers Y.-H."/>
            <person name="Friedman R."/>
            <person name="Frazier M."/>
            <person name="Venter J.C."/>
        </authorList>
    </citation>
    <scope>NUCLEOTIDE SEQUENCE [LARGE SCALE GENOMIC DNA]</scope>
    <source>
        <strain evidence="9 10">ATCC 23134</strain>
    </source>
</reference>
<feature type="transmembrane region" description="Helical" evidence="7">
    <location>
        <begin position="119"/>
        <end position="143"/>
    </location>
</feature>
<gene>
    <name evidence="9" type="ORF">M23134_00776</name>
</gene>
<dbReference type="eggNOG" id="COG1835">
    <property type="taxonomic scope" value="Bacteria"/>
</dbReference>
<evidence type="ECO:0000256" key="1">
    <source>
        <dbReference type="ARBA" id="ARBA00004651"/>
    </source>
</evidence>
<dbReference type="EMBL" id="AAWS01000030">
    <property type="protein sequence ID" value="EAY26810.1"/>
    <property type="molecule type" value="Genomic_DNA"/>
</dbReference>
<dbReference type="InterPro" id="IPR002656">
    <property type="entry name" value="Acyl_transf_3_dom"/>
</dbReference>
<keyword evidence="9" id="KW-0012">Acyltransferase</keyword>
<dbReference type="RefSeq" id="WP_002700327.1">
    <property type="nucleotide sequence ID" value="NZ_AAWS01000030.1"/>
</dbReference>
<evidence type="ECO:0000313" key="9">
    <source>
        <dbReference type="EMBL" id="EAY26810.1"/>
    </source>
</evidence>
<feature type="transmembrane region" description="Helical" evidence="7">
    <location>
        <begin position="180"/>
        <end position="199"/>
    </location>
</feature>
<organism evidence="9 10">
    <name type="scientific">Microscilla marina ATCC 23134</name>
    <dbReference type="NCBI Taxonomy" id="313606"/>
    <lineage>
        <taxon>Bacteria</taxon>
        <taxon>Pseudomonadati</taxon>
        <taxon>Bacteroidota</taxon>
        <taxon>Cytophagia</taxon>
        <taxon>Cytophagales</taxon>
        <taxon>Microscillaceae</taxon>
        <taxon>Microscilla</taxon>
    </lineage>
</organism>
<evidence type="ECO:0000313" key="10">
    <source>
        <dbReference type="Proteomes" id="UP000004095"/>
    </source>
</evidence>
<dbReference type="Proteomes" id="UP000004095">
    <property type="component" value="Unassembled WGS sequence"/>
</dbReference>
<evidence type="ECO:0000256" key="5">
    <source>
        <dbReference type="ARBA" id="ARBA00022989"/>
    </source>
</evidence>
<feature type="domain" description="Acyltransferase 3" evidence="8">
    <location>
        <begin position="7"/>
        <end position="324"/>
    </location>
</feature>
<dbReference type="GO" id="GO:0016413">
    <property type="term" value="F:O-acetyltransferase activity"/>
    <property type="evidence" value="ECO:0007669"/>
    <property type="project" value="TreeGrafter"/>
</dbReference>
<feature type="transmembrane region" description="Helical" evidence="7">
    <location>
        <begin position="38"/>
        <end position="59"/>
    </location>
</feature>
<dbReference type="PANTHER" id="PTHR40074:SF2">
    <property type="entry name" value="O-ACETYLTRANSFERASE WECH"/>
    <property type="match status" value="1"/>
</dbReference>
<dbReference type="AlphaFoldDB" id="A1ZS87"/>